<dbReference type="EMBL" id="WWCU01000058">
    <property type="protein sequence ID" value="MYN11191.1"/>
    <property type="molecule type" value="Genomic_DNA"/>
</dbReference>
<proteinExistence type="predicted"/>
<keyword evidence="1" id="KW-0732">Signal</keyword>
<organism evidence="2 3">
    <name type="scientific">Pseudoduganella aquatica</name>
    <dbReference type="NCBI Taxonomy" id="2660641"/>
    <lineage>
        <taxon>Bacteria</taxon>
        <taxon>Pseudomonadati</taxon>
        <taxon>Pseudomonadota</taxon>
        <taxon>Betaproteobacteria</taxon>
        <taxon>Burkholderiales</taxon>
        <taxon>Oxalobacteraceae</taxon>
        <taxon>Telluria group</taxon>
        <taxon>Pseudoduganella</taxon>
    </lineage>
</organism>
<name>A0A7X4HH73_9BURK</name>
<sequence>MRRRFMHTPVPARPRAAGARPVLRAMAAALCAVGVAHAAEIETGNPDLAVRFDNTIKFNYGQRLKHQNAALLKSVNFDDGDRNFNRGPVSERVDWLTELDVVFQQKSGLRVTAAAWYDRAYSKLDNTNPATSNHLEAGKPAVGLSEHTKRYHKGSGELLDAFLFTSFDVADMPVNVKLGRHTLYWGESLFTPIHGANYGQSPVDLLKAYSVPGSDAKELFMPRSALSVQMSPTPALGLTAQYFLDTKPARLPESGSFLGFYDYAFQGAETFNLSALGLPGALKAADSKAPKRGDFGLAARWSPDWLDGTAGLYLRRTSDLLPQANLRLAGLPTALFGPTGAGLCKAAIPGAAVAGNLCLFYPATLGTNSSYQLEYADHIDLLGLSLAKSVAGVSVGADLSYRRNMPLNGTPALLMPAGTNAAILAALNGKLNPVLVVTAADLPQAGQVSGARGNTYHGVVNLLGAVARTPLSDAAAWAVEMTWNRLDKVTQGAAFFKGRDNYTGVDKVTKDFFGLQATFTPTWFQALPGVDVSAPLAWSRGMSGNSAVQVGGNKGAGTYSAGVAFDIRQKYRFDVKYVSFFGPLALDANGAVSSFGGASALLKDRGFLAATFKTTF</sequence>
<dbReference type="Proteomes" id="UP000450676">
    <property type="component" value="Unassembled WGS sequence"/>
</dbReference>
<gene>
    <name evidence="2" type="ORF">GTP77_28155</name>
</gene>
<evidence type="ECO:0000256" key="1">
    <source>
        <dbReference type="SAM" id="SignalP"/>
    </source>
</evidence>
<dbReference type="Pfam" id="PF06980">
    <property type="entry name" value="DUF1302"/>
    <property type="match status" value="1"/>
</dbReference>
<dbReference type="InterPro" id="IPR010727">
    <property type="entry name" value="DUF1302"/>
</dbReference>
<protein>
    <submittedName>
        <fullName evidence="2">DUF1302 family protein</fullName>
    </submittedName>
</protein>
<comment type="caution">
    <text evidence="2">The sequence shown here is derived from an EMBL/GenBank/DDBJ whole genome shotgun (WGS) entry which is preliminary data.</text>
</comment>
<reference evidence="2 3" key="1">
    <citation type="submission" date="2019-12" db="EMBL/GenBank/DDBJ databases">
        <title>Novel species isolated from a subtropical stream in China.</title>
        <authorList>
            <person name="Lu H."/>
        </authorList>
    </citation>
    <scope>NUCLEOTIDE SEQUENCE [LARGE SCALE GENOMIC DNA]</scope>
    <source>
        <strain evidence="2 3">FT127W</strain>
    </source>
</reference>
<feature type="chain" id="PRO_5031081897" evidence="1">
    <location>
        <begin position="39"/>
        <end position="616"/>
    </location>
</feature>
<evidence type="ECO:0000313" key="3">
    <source>
        <dbReference type="Proteomes" id="UP000450676"/>
    </source>
</evidence>
<dbReference type="AlphaFoldDB" id="A0A7X4HH73"/>
<accession>A0A7X4HH73</accession>
<keyword evidence="3" id="KW-1185">Reference proteome</keyword>
<evidence type="ECO:0000313" key="2">
    <source>
        <dbReference type="EMBL" id="MYN11191.1"/>
    </source>
</evidence>
<feature type="signal peptide" evidence="1">
    <location>
        <begin position="1"/>
        <end position="38"/>
    </location>
</feature>